<dbReference type="FunFam" id="1.10.10.440:FF:000044">
    <property type="entry name" value="Transcription elongation regulator 1"/>
    <property type="match status" value="1"/>
</dbReference>
<dbReference type="RefSeq" id="XP_025380227.1">
    <property type="nucleotide sequence ID" value="XM_025520351.1"/>
</dbReference>
<dbReference type="SUPFAM" id="SSF51045">
    <property type="entry name" value="WW domain"/>
    <property type="match status" value="1"/>
</dbReference>
<dbReference type="AlphaFoldDB" id="A0A316YUS9"/>
<dbReference type="GO" id="GO:0005634">
    <property type="term" value="C:nucleus"/>
    <property type="evidence" value="ECO:0007669"/>
    <property type="project" value="TreeGrafter"/>
</dbReference>
<dbReference type="OrthoDB" id="410044at2759"/>
<dbReference type="SUPFAM" id="SSF81698">
    <property type="entry name" value="FF domain"/>
    <property type="match status" value="3"/>
</dbReference>
<dbReference type="CDD" id="cd00201">
    <property type="entry name" value="WW"/>
    <property type="match status" value="1"/>
</dbReference>
<gene>
    <name evidence="5" type="ORF">FA10DRAFT_263743</name>
</gene>
<feature type="compositionally biased region" description="Basic and acidic residues" evidence="3">
    <location>
        <begin position="129"/>
        <end position="178"/>
    </location>
</feature>
<dbReference type="Gene3D" id="2.20.70.10">
    <property type="match status" value="2"/>
</dbReference>
<feature type="region of interest" description="Disordered" evidence="3">
    <location>
        <begin position="127"/>
        <end position="296"/>
    </location>
</feature>
<dbReference type="InterPro" id="IPR001202">
    <property type="entry name" value="WW_dom"/>
</dbReference>
<dbReference type="InterPro" id="IPR036517">
    <property type="entry name" value="FF_domain_sf"/>
</dbReference>
<feature type="domain" description="WW" evidence="4">
    <location>
        <begin position="20"/>
        <end position="53"/>
    </location>
</feature>
<feature type="compositionally biased region" description="Polar residues" evidence="3">
    <location>
        <begin position="40"/>
        <end position="50"/>
    </location>
</feature>
<dbReference type="SMART" id="SM00441">
    <property type="entry name" value="FF"/>
    <property type="match status" value="3"/>
</dbReference>
<feature type="compositionally biased region" description="Low complexity" evidence="3">
    <location>
        <begin position="368"/>
        <end position="406"/>
    </location>
</feature>
<sequence>MAWQGGNPAQGQPPPPQPPPSLAPGWTEHVGPQGQPYYHNASTGQSTYSRPSAAAVAPVGVSSASSASSSSSTKAKAKEKPAKKEPIEGAEGWLRVTTNLGNVFYTHKESKRSEWVVPGEIRQAVAAMEARERAQREEEAAQEQQKEREEREEAARKAEELKRAREEQERIRKEREKLLAAAGKRKRGEEQDDEGLEADEAQGGIDADELLERQDSPKRSRLDGDEGESGGDGNEEEDNNEDDEDDEAWQKNVAAEMAAEVQKEQQRSAPSNGPTNITLLPPPPKAPEPHANEPRVELSLEEAKALFMQMLTSLNGTDREVNPMAPWDKELAKFVHHPRYTVLAQLRDRQDAFNEWCKLRLREKRKGPSSSGPASSAPTAAPTSAPTANGNGNGSSSPSSASASASKGDAAQHYQALLEAEVISTRTRWEDFRKKHKRDRSFFSFGRDDREREKVFRSFLRDLGEKKRLAAEKAEEDFLQLLEEKLSRSEDRVAREATQEEVNGVWTKAKKREGVEVDKRYEAVGSSSRRAELFGQWAKGERRPVGTRGVEGYAVSHPRRDGPVDKKEQALREREERVRREQRQVQGANRRALGQANHQEGLVQFGQLLMDIIRNPLSRWADVVESIRSDPRYLILEDPEERRRLFEEHVDSLNTKRLRELQETVFEKHAPAMDIDAEVALPLILDDEEVKRRKLDQLKALESGKTMQDLFEEWSKQREERAKVAFMEMLKENAFVEFWGSLRQQRRVQGGKSAAPEATPEGGAGQGDNDDEDEDLPSLLQMAANIDLDEIFDVLRNDQRFRAFAHMPEKREEWIRDYLQNMKVPKTTVFQRS</sequence>
<proteinExistence type="predicted"/>
<dbReference type="InterPro" id="IPR045148">
    <property type="entry name" value="TCRG1-like"/>
</dbReference>
<evidence type="ECO:0000256" key="3">
    <source>
        <dbReference type="SAM" id="MobiDB-lite"/>
    </source>
</evidence>
<feature type="compositionally biased region" description="Polar residues" evidence="3">
    <location>
        <begin position="267"/>
        <end position="278"/>
    </location>
</feature>
<dbReference type="GeneID" id="37042267"/>
<feature type="coiled-coil region" evidence="2">
    <location>
        <begin position="564"/>
        <end position="591"/>
    </location>
</feature>
<feature type="compositionally biased region" description="Basic and acidic residues" evidence="3">
    <location>
        <begin position="210"/>
        <end position="224"/>
    </location>
</feature>
<evidence type="ECO:0000256" key="1">
    <source>
        <dbReference type="ARBA" id="ARBA00022737"/>
    </source>
</evidence>
<dbReference type="EMBL" id="KZ819634">
    <property type="protein sequence ID" value="PWN93029.1"/>
    <property type="molecule type" value="Genomic_DNA"/>
</dbReference>
<dbReference type="InterPro" id="IPR002713">
    <property type="entry name" value="FF_domain"/>
</dbReference>
<feature type="compositionally biased region" description="Pro residues" evidence="3">
    <location>
        <begin position="11"/>
        <end position="22"/>
    </location>
</feature>
<dbReference type="GO" id="GO:0070063">
    <property type="term" value="F:RNA polymerase binding"/>
    <property type="evidence" value="ECO:0007669"/>
    <property type="project" value="InterPro"/>
</dbReference>
<keyword evidence="6" id="KW-1185">Reference proteome</keyword>
<evidence type="ECO:0000313" key="5">
    <source>
        <dbReference type="EMBL" id="PWN93029.1"/>
    </source>
</evidence>
<evidence type="ECO:0000256" key="2">
    <source>
        <dbReference type="SAM" id="Coils"/>
    </source>
</evidence>
<feature type="compositionally biased region" description="Basic and acidic residues" evidence="3">
    <location>
        <begin position="76"/>
        <end position="87"/>
    </location>
</feature>
<dbReference type="PANTHER" id="PTHR15377">
    <property type="entry name" value="TRANSCRIPTION ELONGATION REGULATOR 1"/>
    <property type="match status" value="1"/>
</dbReference>
<dbReference type="Gene3D" id="1.10.10.440">
    <property type="entry name" value="FF domain"/>
    <property type="match status" value="5"/>
</dbReference>
<keyword evidence="2" id="KW-0175">Coiled coil</keyword>
<dbReference type="PANTHER" id="PTHR15377:SF3">
    <property type="entry name" value="WW DOMAIN-CONTAINING PROTEIN"/>
    <property type="match status" value="1"/>
</dbReference>
<evidence type="ECO:0000313" key="6">
    <source>
        <dbReference type="Proteomes" id="UP000245768"/>
    </source>
</evidence>
<reference evidence="5 6" key="1">
    <citation type="journal article" date="2018" name="Mol. Biol. Evol.">
        <title>Broad Genomic Sampling Reveals a Smut Pathogenic Ancestry of the Fungal Clade Ustilaginomycotina.</title>
        <authorList>
            <person name="Kijpornyongpan T."/>
            <person name="Mondo S.J."/>
            <person name="Barry K."/>
            <person name="Sandor L."/>
            <person name="Lee J."/>
            <person name="Lipzen A."/>
            <person name="Pangilinan J."/>
            <person name="LaButti K."/>
            <person name="Hainaut M."/>
            <person name="Henrissat B."/>
            <person name="Grigoriev I.V."/>
            <person name="Spatafora J.W."/>
            <person name="Aime M.C."/>
        </authorList>
    </citation>
    <scope>NUCLEOTIDE SEQUENCE [LARGE SCALE GENOMIC DNA]</scope>
    <source>
        <strain evidence="5 6">MCA 4198</strain>
    </source>
</reference>
<feature type="region of interest" description="Disordered" evidence="3">
    <location>
        <begin position="747"/>
        <end position="775"/>
    </location>
</feature>
<dbReference type="PROSITE" id="PS01159">
    <property type="entry name" value="WW_DOMAIN_1"/>
    <property type="match status" value="1"/>
</dbReference>
<feature type="compositionally biased region" description="Acidic residues" evidence="3">
    <location>
        <begin position="225"/>
        <end position="247"/>
    </location>
</feature>
<organism evidence="5 6">
    <name type="scientific">Acaromyces ingoldii</name>
    <dbReference type="NCBI Taxonomy" id="215250"/>
    <lineage>
        <taxon>Eukaryota</taxon>
        <taxon>Fungi</taxon>
        <taxon>Dikarya</taxon>
        <taxon>Basidiomycota</taxon>
        <taxon>Ustilaginomycotina</taxon>
        <taxon>Exobasidiomycetes</taxon>
        <taxon>Exobasidiales</taxon>
        <taxon>Cryptobasidiaceae</taxon>
        <taxon>Acaromyces</taxon>
    </lineage>
</organism>
<dbReference type="STRING" id="215250.A0A316YUS9"/>
<evidence type="ECO:0000259" key="4">
    <source>
        <dbReference type="PROSITE" id="PS50020"/>
    </source>
</evidence>
<feature type="region of interest" description="Disordered" evidence="3">
    <location>
        <begin position="364"/>
        <end position="408"/>
    </location>
</feature>
<protein>
    <recommendedName>
        <fullName evidence="4">WW domain-containing protein</fullName>
    </recommendedName>
</protein>
<feature type="compositionally biased region" description="Low complexity" evidence="3">
    <location>
        <begin position="1"/>
        <end position="10"/>
    </location>
</feature>
<dbReference type="SMART" id="SM00456">
    <property type="entry name" value="WW"/>
    <property type="match status" value="2"/>
</dbReference>
<feature type="domain" description="WW" evidence="4">
    <location>
        <begin position="92"/>
        <end position="120"/>
    </location>
</feature>
<dbReference type="Proteomes" id="UP000245768">
    <property type="component" value="Unassembled WGS sequence"/>
</dbReference>
<feature type="compositionally biased region" description="Basic and acidic residues" evidence="3">
    <location>
        <begin position="287"/>
        <end position="296"/>
    </location>
</feature>
<accession>A0A316YUS9</accession>
<dbReference type="PROSITE" id="PS50020">
    <property type="entry name" value="WW_DOMAIN_2"/>
    <property type="match status" value="2"/>
</dbReference>
<dbReference type="Pfam" id="PF00397">
    <property type="entry name" value="WW"/>
    <property type="match status" value="1"/>
</dbReference>
<feature type="compositionally biased region" description="Low complexity" evidence="3">
    <location>
        <begin position="51"/>
        <end position="74"/>
    </location>
</feature>
<dbReference type="InParanoid" id="A0A316YUS9"/>
<feature type="compositionally biased region" description="Acidic residues" evidence="3">
    <location>
        <begin position="190"/>
        <end position="200"/>
    </location>
</feature>
<feature type="region of interest" description="Disordered" evidence="3">
    <location>
        <begin position="1"/>
        <end position="93"/>
    </location>
</feature>
<dbReference type="GO" id="GO:0003712">
    <property type="term" value="F:transcription coregulator activity"/>
    <property type="evidence" value="ECO:0007669"/>
    <property type="project" value="TreeGrafter"/>
</dbReference>
<keyword evidence="1" id="KW-0677">Repeat</keyword>
<dbReference type="Pfam" id="PF01846">
    <property type="entry name" value="FF"/>
    <property type="match status" value="3"/>
</dbReference>
<dbReference type="InterPro" id="IPR036020">
    <property type="entry name" value="WW_dom_sf"/>
</dbReference>
<name>A0A316YUS9_9BASI</name>